<evidence type="ECO:0000256" key="3">
    <source>
        <dbReference type="ARBA" id="ARBA00022517"/>
    </source>
</evidence>
<dbReference type="Proteomes" id="UP000094043">
    <property type="component" value="Chromosome 2"/>
</dbReference>
<gene>
    <name evidence="13" type="ORF">L203_102141</name>
</gene>
<name>A0AAJ8JRE3_9TREE</name>
<dbReference type="InterPro" id="IPR045209">
    <property type="entry name" value="Rrp5"/>
</dbReference>
<evidence type="ECO:0000256" key="9">
    <source>
        <dbReference type="ARBA" id="ARBA00073619"/>
    </source>
</evidence>
<keyword evidence="14" id="KW-1185">Reference proteome</keyword>
<dbReference type="InterPro" id="IPR011990">
    <property type="entry name" value="TPR-like_helical_dom_sf"/>
</dbReference>
<feature type="domain" description="S1 motif" evidence="12">
    <location>
        <begin position="798"/>
        <end position="868"/>
    </location>
</feature>
<evidence type="ECO:0000313" key="14">
    <source>
        <dbReference type="Proteomes" id="UP000094043"/>
    </source>
</evidence>
<evidence type="ECO:0000256" key="4">
    <source>
        <dbReference type="ARBA" id="ARBA00022552"/>
    </source>
</evidence>
<dbReference type="FunFam" id="1.25.40.10:FF:000727">
    <property type="entry name" value="Chromosome 1, whole genome shotgun sequence"/>
    <property type="match status" value="1"/>
</dbReference>
<comment type="subcellular location">
    <subcellularLocation>
        <location evidence="1">Nucleus</location>
        <location evidence="1">Nucleolus</location>
    </subcellularLocation>
</comment>
<feature type="domain" description="S1 motif" evidence="12">
    <location>
        <begin position="111"/>
        <end position="217"/>
    </location>
</feature>
<dbReference type="GO" id="GO:0006364">
    <property type="term" value="P:rRNA processing"/>
    <property type="evidence" value="ECO:0007669"/>
    <property type="project" value="UniProtKB-KW"/>
</dbReference>
<sequence>MSRKEEIGATESSKLVPRTAPAFTSALKEDETDFPRGGGSSLTAFEFKQVREEGRKEAEEDVKASKGEKRKRQMTERQIKRLKKNQDAKKEEMDKDTIRVEHLNHKRLVPGTRVLGRVHTIHPLHLILSLPNNLLAHVPITEISNTLTQLLTAEEARAVEDEEEEQESDNEDAAPDLAQLFVPGQYIPAKVLTLYPTASQSFVSQYPSTETIRLAARVELTLIPEKVNSEVSKKDLETGYFLTGEVKSEEDKGWTVGIGLNTDKGSSVEGFVSKEEVSKTIPSGTLVPGQLLPSIISSIAAGGRVYRLSLTHQDIIRSQISEVTTVGSIIPGHLVTSLITAVLPTGLNVKVAGFFDGTIDLDHLPLGENDVEERYKIGKKIRARVVYDNLATNARTFSLSALPHVLDLTSATQEGDEIPLEHAIAIGKTYQSVKVVRILKDWGVVVKTHDSLNGFVHISHLSDERVPILSSSTPQFKPGTLHRARVIGHSPMDGVLLFSFEQSILSQTFMQVSELQIGQVLKGTVRKLTDKCLFINVHGNVDGVVYPNHYADIRLKQPQKRFKPGSQVKAKVLYVEPTRSRVVLTLKKTFVESDVLVPQNIQDVYVGQVTLASVLKIVDKGLEVELFGKLRAFIPHSECSQTYVKTLSEAFYVGKPLTIRVILVDTSIPRIVASVKQATAVAPATAAEKLSVGDVISGKVEQIHTEQVVVKLDGLGLTALLSLSNLSNQRHMGIEEIRDTLKIGEKIQNLVVVSKNPISGLIIVNIKKAPTAKAVNKEDKSASGISVNVKAIDSIQPGQVIDGTVLEPTAQGWMVKIGNNLRGRVHLCDAADDFSLVSPSRLLTQGKQIKCFIINVDKAKRVVDLSTRKSRVEVGETDMVDKEVNTVTDLKEGQQIRGFVKNIAESGVFVSLGRNVTGRIMIKELFDEYVKDWKSRFTLNDVVSGKILSINPTSNSIEVTLRKTPSRQPKKIASLTLADFAEGQKVVASVRKIEAYGMFLRIDGSDVSGLCHKSEITDNKKADVGQALKGFRIGDQVKAKVTHIDRETGKISFGIKASYFGEELEEEDKEMENDCVESESENGSLDGDAAMESEEESGESGHEDEETSEDIIGEGEEAGAPCGKPKPKSTPQTALYIDSFSWSGDVSAVEPESESEDENEEGTLTQTKNKSKNVDLTASAPFARPTSISEYERALLASPNSSYLWIQYMSFHLQLHEIEKARKIGRQALEKIPYREEEEKLNVWMALINLEIGFGTAQSAEKVFEEAAQYNDKRTVYMRYAEALQAARKDEAAEEVMKKIIKKFSSHPESWTRLSEFYLSKGNTEAARALLPRSMKSLDKSKHVETIEKIALLEFNYDDAERGKTLFEGLVDRFPKRLDLWGVYIDQVAKTRDIQGVRGLIERALAQKLNSKRAKFLFKKWLNIEQRIGDVDGQEKAKTKAREWVQANTEPIENESEDEE</sequence>
<dbReference type="Pfam" id="PF00575">
    <property type="entry name" value="S1"/>
    <property type="match status" value="4"/>
</dbReference>
<dbReference type="GO" id="GO:0032040">
    <property type="term" value="C:small-subunit processome"/>
    <property type="evidence" value="ECO:0007669"/>
    <property type="project" value="TreeGrafter"/>
</dbReference>
<dbReference type="PROSITE" id="PS50126">
    <property type="entry name" value="S1"/>
    <property type="match status" value="10"/>
</dbReference>
<feature type="compositionally biased region" description="Acidic residues" evidence="11">
    <location>
        <begin position="1151"/>
        <end position="1161"/>
    </location>
</feature>
<dbReference type="Pfam" id="PF23459">
    <property type="entry name" value="S1_RRP5"/>
    <property type="match status" value="1"/>
</dbReference>
<dbReference type="FunFam" id="2.40.50.140:FF:000340">
    <property type="entry name" value="Unplaced genomic scaffold supercont1.162, whole genome shotgun sequence"/>
    <property type="match status" value="1"/>
</dbReference>
<evidence type="ECO:0000256" key="5">
    <source>
        <dbReference type="ARBA" id="ARBA00022553"/>
    </source>
</evidence>
<keyword evidence="6" id="KW-0677">Repeat</keyword>
<dbReference type="Gene3D" id="1.25.40.10">
    <property type="entry name" value="Tetratricopeptide repeat domain"/>
    <property type="match status" value="1"/>
</dbReference>
<evidence type="ECO:0000259" key="12">
    <source>
        <dbReference type="PROSITE" id="PS50126"/>
    </source>
</evidence>
<feature type="region of interest" description="Disordered" evidence="11">
    <location>
        <begin position="1064"/>
        <end position="1109"/>
    </location>
</feature>
<dbReference type="FunFam" id="2.40.50.140:FF:000196">
    <property type="entry name" value="rRNA biogenesis protein RRP5"/>
    <property type="match status" value="1"/>
</dbReference>
<evidence type="ECO:0000256" key="1">
    <source>
        <dbReference type="ARBA" id="ARBA00004604"/>
    </source>
</evidence>
<feature type="domain" description="S1 motif" evidence="12">
    <location>
        <begin position="239"/>
        <end position="313"/>
    </location>
</feature>
<dbReference type="FunFam" id="2.40.50.140:FF:000289">
    <property type="entry name" value="Chromosome 1, whole genome shotgun sequence"/>
    <property type="match status" value="1"/>
</dbReference>
<evidence type="ECO:0000256" key="7">
    <source>
        <dbReference type="ARBA" id="ARBA00023242"/>
    </source>
</evidence>
<evidence type="ECO:0000256" key="8">
    <source>
        <dbReference type="ARBA" id="ARBA00055575"/>
    </source>
</evidence>
<protein>
    <recommendedName>
        <fullName evidence="9">rRNA biogenesis protein RRP5</fullName>
    </recommendedName>
    <alternativeName>
        <fullName evidence="10">Ribosomal RNA-processing protein 5</fullName>
    </alternativeName>
</protein>
<feature type="region of interest" description="Disordered" evidence="11">
    <location>
        <begin position="1433"/>
        <end position="1460"/>
    </location>
</feature>
<feature type="domain" description="S1 motif" evidence="12">
    <location>
        <begin position="518"/>
        <end position="587"/>
    </location>
</feature>
<feature type="region of interest" description="Disordered" evidence="11">
    <location>
        <begin position="52"/>
        <end position="76"/>
    </location>
</feature>
<comment type="subunit">
    <text evidence="2">Associated with the spliceosome.</text>
</comment>
<feature type="compositionally biased region" description="Basic and acidic residues" evidence="11">
    <location>
        <begin position="1433"/>
        <end position="1443"/>
    </location>
</feature>
<dbReference type="Pfam" id="PF24685">
    <property type="entry name" value="OB_RRP5_4th"/>
    <property type="match status" value="1"/>
</dbReference>
<reference evidence="13" key="1">
    <citation type="submission" date="2016-06" db="EMBL/GenBank/DDBJ databases">
        <authorList>
            <person name="Cuomo C."/>
            <person name="Litvintseva A."/>
            <person name="Heitman J."/>
            <person name="Chen Y."/>
            <person name="Sun S."/>
            <person name="Springer D."/>
            <person name="Dromer F."/>
            <person name="Young S."/>
            <person name="Zeng Q."/>
            <person name="Chapman S."/>
            <person name="Gujja S."/>
            <person name="Saif S."/>
            <person name="Birren B."/>
        </authorList>
    </citation>
    <scope>NUCLEOTIDE SEQUENCE</scope>
    <source>
        <strain evidence="13">CBS 7841</strain>
    </source>
</reference>
<keyword evidence="7" id="KW-0539">Nucleus</keyword>
<dbReference type="Gene3D" id="2.40.50.140">
    <property type="entry name" value="Nucleic acid-binding proteins"/>
    <property type="match status" value="8"/>
</dbReference>
<feature type="compositionally biased region" description="Acidic residues" evidence="11">
    <location>
        <begin position="1064"/>
        <end position="1080"/>
    </location>
</feature>
<dbReference type="InterPro" id="IPR055430">
    <property type="entry name" value="HAT_Syf1_CNRKL1_C"/>
</dbReference>
<dbReference type="KEGG" id="cdep:91086353"/>
<dbReference type="InterPro" id="IPR057302">
    <property type="entry name" value="Rrp5_S1"/>
</dbReference>
<dbReference type="RefSeq" id="XP_066067666.1">
    <property type="nucleotide sequence ID" value="XM_066211569.1"/>
</dbReference>
<comment type="function">
    <text evidence="8">Involved in the biogenesis of rRNA. Required for the formation of 18S and 5.8S rRNA.</text>
</comment>
<evidence type="ECO:0000256" key="11">
    <source>
        <dbReference type="SAM" id="MobiDB-lite"/>
    </source>
</evidence>
<dbReference type="CDD" id="cd05697">
    <property type="entry name" value="S1_Rrp5_repeat_hs5"/>
    <property type="match status" value="1"/>
</dbReference>
<feature type="domain" description="S1 motif" evidence="12">
    <location>
        <begin position="327"/>
        <end position="402"/>
    </location>
</feature>
<dbReference type="GeneID" id="91086353"/>
<dbReference type="InterPro" id="IPR003029">
    <property type="entry name" value="S1_domain"/>
</dbReference>
<evidence type="ECO:0000256" key="2">
    <source>
        <dbReference type="ARBA" id="ARBA00011524"/>
    </source>
</evidence>
<evidence type="ECO:0000256" key="10">
    <source>
        <dbReference type="ARBA" id="ARBA00076674"/>
    </source>
</evidence>
<feature type="domain" description="S1 motif" evidence="12">
    <location>
        <begin position="693"/>
        <end position="767"/>
    </location>
</feature>
<dbReference type="InterPro" id="IPR003107">
    <property type="entry name" value="HAT"/>
</dbReference>
<feature type="domain" description="S1 motif" evidence="12">
    <location>
        <begin position="607"/>
        <end position="676"/>
    </location>
</feature>
<dbReference type="EMBL" id="CP143785">
    <property type="protein sequence ID" value="WVN86966.1"/>
    <property type="molecule type" value="Genomic_DNA"/>
</dbReference>
<evidence type="ECO:0000313" key="13">
    <source>
        <dbReference type="EMBL" id="WVN86966.1"/>
    </source>
</evidence>
<proteinExistence type="predicted"/>
<dbReference type="GO" id="GO:0003723">
    <property type="term" value="F:RNA binding"/>
    <property type="evidence" value="ECO:0007669"/>
    <property type="project" value="TreeGrafter"/>
</dbReference>
<feature type="compositionally biased region" description="Acidic residues" evidence="11">
    <location>
        <begin position="1089"/>
        <end position="1109"/>
    </location>
</feature>
<feature type="region of interest" description="Disordered" evidence="11">
    <location>
        <begin position="1"/>
        <end position="20"/>
    </location>
</feature>
<dbReference type="SUPFAM" id="SSF50249">
    <property type="entry name" value="Nucleic acid-binding proteins"/>
    <property type="match status" value="10"/>
</dbReference>
<dbReference type="InterPro" id="IPR048059">
    <property type="entry name" value="Rrp5_S1_rpt_hs1_sc1"/>
</dbReference>
<dbReference type="PANTHER" id="PTHR23270">
    <property type="entry name" value="PROGRAMMED CELL DEATH PROTEIN 11 PRE-RRNA PROCESSING PROTEIN RRP5"/>
    <property type="match status" value="1"/>
</dbReference>
<dbReference type="Pfam" id="PF23231">
    <property type="entry name" value="HAT_Syf1_CNRKL1_C"/>
    <property type="match status" value="1"/>
</dbReference>
<dbReference type="SMART" id="SM00316">
    <property type="entry name" value="S1"/>
    <property type="match status" value="10"/>
</dbReference>
<feature type="domain" description="S1 motif" evidence="12">
    <location>
        <begin position="893"/>
        <end position="962"/>
    </location>
</feature>
<dbReference type="SMART" id="SM00386">
    <property type="entry name" value="HAT"/>
    <property type="match status" value="6"/>
</dbReference>
<organism evidence="13 14">
    <name type="scientific">Cryptococcus depauperatus CBS 7841</name>
    <dbReference type="NCBI Taxonomy" id="1295531"/>
    <lineage>
        <taxon>Eukaryota</taxon>
        <taxon>Fungi</taxon>
        <taxon>Dikarya</taxon>
        <taxon>Basidiomycota</taxon>
        <taxon>Agaricomycotina</taxon>
        <taxon>Tremellomycetes</taxon>
        <taxon>Tremellales</taxon>
        <taxon>Cryptococcaceae</taxon>
        <taxon>Cryptococcus</taxon>
    </lineage>
</organism>
<dbReference type="InterPro" id="IPR057301">
    <property type="entry name" value="Rrp5_OB_4th"/>
</dbReference>
<feature type="domain" description="S1 motif" evidence="12">
    <location>
        <begin position="427"/>
        <end position="501"/>
    </location>
</feature>
<keyword evidence="3" id="KW-0690">Ribosome biogenesis</keyword>
<dbReference type="CDD" id="cd05708">
    <property type="entry name" value="S1_Rrp5_repeat_sc12"/>
    <property type="match status" value="1"/>
</dbReference>
<feature type="domain" description="S1 motif" evidence="12">
    <location>
        <begin position="983"/>
        <end position="1056"/>
    </location>
</feature>
<dbReference type="CDD" id="cd05693">
    <property type="entry name" value="S1_Rrp5_repeat_hs1_sc1"/>
    <property type="match status" value="1"/>
</dbReference>
<reference evidence="13" key="3">
    <citation type="submission" date="2024-01" db="EMBL/GenBank/DDBJ databases">
        <authorList>
            <person name="Coelho M.A."/>
            <person name="David-Palma M."/>
            <person name="Shea T."/>
            <person name="Sun S."/>
            <person name="Cuomo C.A."/>
            <person name="Heitman J."/>
        </authorList>
    </citation>
    <scope>NUCLEOTIDE SEQUENCE</scope>
    <source>
        <strain evidence="13">CBS 7841</strain>
    </source>
</reference>
<dbReference type="PANTHER" id="PTHR23270:SF10">
    <property type="entry name" value="PROTEIN RRP5 HOMOLOG"/>
    <property type="match status" value="1"/>
</dbReference>
<dbReference type="InterPro" id="IPR012340">
    <property type="entry name" value="NA-bd_OB-fold"/>
</dbReference>
<dbReference type="FunFam" id="2.40.50.140:FF:000155">
    <property type="entry name" value="rRNA biogenesis protein RRP5"/>
    <property type="match status" value="1"/>
</dbReference>
<dbReference type="CDD" id="cd05696">
    <property type="entry name" value="S1_Rrp5_repeat_hs4"/>
    <property type="match status" value="1"/>
</dbReference>
<reference evidence="13" key="2">
    <citation type="journal article" date="2022" name="Elife">
        <title>Obligate sexual reproduction of a homothallic fungus closely related to the Cryptococcus pathogenic species complex.</title>
        <authorList>
            <person name="Passer A.R."/>
            <person name="Clancey S.A."/>
            <person name="Shea T."/>
            <person name="David-Palma M."/>
            <person name="Averette A.F."/>
            <person name="Boekhout T."/>
            <person name="Porcel B.M."/>
            <person name="Nowrousian M."/>
            <person name="Cuomo C.A."/>
            <person name="Sun S."/>
            <person name="Heitman J."/>
            <person name="Coelho M.A."/>
        </authorList>
    </citation>
    <scope>NUCLEOTIDE SEQUENCE</scope>
    <source>
        <strain evidence="13">CBS 7841</strain>
    </source>
</reference>
<dbReference type="CDD" id="cd05707">
    <property type="entry name" value="S1_Rrp5_repeat_sc11"/>
    <property type="match status" value="1"/>
</dbReference>
<keyword evidence="4" id="KW-0698">rRNA processing</keyword>
<accession>A0AAJ8JRE3</accession>
<evidence type="ECO:0000256" key="6">
    <source>
        <dbReference type="ARBA" id="ARBA00022737"/>
    </source>
</evidence>
<feature type="region of interest" description="Disordered" evidence="11">
    <location>
        <begin position="1145"/>
        <end position="1170"/>
    </location>
</feature>
<dbReference type="SUPFAM" id="SSF48452">
    <property type="entry name" value="TPR-like"/>
    <property type="match status" value="2"/>
</dbReference>
<keyword evidence="5" id="KW-0597">Phosphoprotein</keyword>